<reference evidence="4 5" key="2">
    <citation type="submission" date="2020-03" db="EMBL/GenBank/DDBJ databases">
        <authorList>
            <person name="Ichikawa N."/>
            <person name="Kimura A."/>
            <person name="Kitahashi Y."/>
            <person name="Uohara A."/>
        </authorList>
    </citation>
    <scope>NUCLEOTIDE SEQUENCE [LARGE SCALE GENOMIC DNA]</scope>
    <source>
        <strain evidence="4 5">NBRC 108638</strain>
    </source>
</reference>
<organism evidence="4 5">
    <name type="scientific">Phytohabitans rumicis</name>
    <dbReference type="NCBI Taxonomy" id="1076125"/>
    <lineage>
        <taxon>Bacteria</taxon>
        <taxon>Bacillati</taxon>
        <taxon>Actinomycetota</taxon>
        <taxon>Actinomycetes</taxon>
        <taxon>Micromonosporales</taxon>
        <taxon>Micromonosporaceae</taxon>
    </lineage>
</organism>
<dbReference type="InterPro" id="IPR000182">
    <property type="entry name" value="GNAT_dom"/>
</dbReference>
<accession>A0A6V8LAE1</accession>
<comment type="caution">
    <text evidence="4">The sequence shown here is derived from an EMBL/GenBank/DDBJ whole genome shotgun (WGS) entry which is preliminary data.</text>
</comment>
<sequence length="172" mass="19137">MAIRFELDPDLTPDLREEIVSLWVDVTNAGGAVGFVDPVTRAEVEPMARDAFAAVTDGPDRLLVGYEGERLVAMLIFVDNRFALKDHWCTLKRVMVHPDCQGRGYGAALMRQAERLAREIGWEALHVTVRGGLGLERFYAALGYKEVGRLPGALRVGAGDDRDETLMWLPLR</sequence>
<keyword evidence="2" id="KW-0012">Acyltransferase</keyword>
<keyword evidence="5" id="KW-1185">Reference proteome</keyword>
<dbReference type="GO" id="GO:0016747">
    <property type="term" value="F:acyltransferase activity, transferring groups other than amino-acyl groups"/>
    <property type="evidence" value="ECO:0007669"/>
    <property type="project" value="InterPro"/>
</dbReference>
<dbReference type="Gene3D" id="3.40.630.30">
    <property type="match status" value="1"/>
</dbReference>
<dbReference type="SUPFAM" id="SSF55729">
    <property type="entry name" value="Acyl-CoA N-acyltransferases (Nat)"/>
    <property type="match status" value="1"/>
</dbReference>
<dbReference type="Pfam" id="PF00583">
    <property type="entry name" value="Acetyltransf_1"/>
    <property type="match status" value="1"/>
</dbReference>
<dbReference type="EMBL" id="BLPG01000001">
    <property type="protein sequence ID" value="GFJ91751.1"/>
    <property type="molecule type" value="Genomic_DNA"/>
</dbReference>
<evidence type="ECO:0000259" key="3">
    <source>
        <dbReference type="PROSITE" id="PS51186"/>
    </source>
</evidence>
<evidence type="ECO:0000256" key="1">
    <source>
        <dbReference type="ARBA" id="ARBA00022679"/>
    </source>
</evidence>
<name>A0A6V8LAE1_9ACTN</name>
<evidence type="ECO:0000313" key="5">
    <source>
        <dbReference type="Proteomes" id="UP000482960"/>
    </source>
</evidence>
<keyword evidence="1 4" id="KW-0808">Transferase</keyword>
<reference evidence="4 5" key="1">
    <citation type="submission" date="2020-03" db="EMBL/GenBank/DDBJ databases">
        <title>Whole genome shotgun sequence of Phytohabitans rumicis NBRC 108638.</title>
        <authorList>
            <person name="Komaki H."/>
            <person name="Tamura T."/>
        </authorList>
    </citation>
    <scope>NUCLEOTIDE SEQUENCE [LARGE SCALE GENOMIC DNA]</scope>
    <source>
        <strain evidence="4 5">NBRC 108638</strain>
    </source>
</reference>
<feature type="domain" description="N-acetyltransferase" evidence="3">
    <location>
        <begin position="1"/>
        <end position="172"/>
    </location>
</feature>
<dbReference type="InterPro" id="IPR016181">
    <property type="entry name" value="Acyl_CoA_acyltransferase"/>
</dbReference>
<gene>
    <name evidence="4" type="ORF">Prum_053930</name>
</gene>
<dbReference type="CDD" id="cd04301">
    <property type="entry name" value="NAT_SF"/>
    <property type="match status" value="1"/>
</dbReference>
<dbReference type="AlphaFoldDB" id="A0A6V8LAE1"/>
<protein>
    <submittedName>
        <fullName evidence="4">N-acetyltransferase</fullName>
    </submittedName>
</protein>
<evidence type="ECO:0000313" key="4">
    <source>
        <dbReference type="EMBL" id="GFJ91751.1"/>
    </source>
</evidence>
<dbReference type="InterPro" id="IPR050832">
    <property type="entry name" value="Bact_Acetyltransf"/>
</dbReference>
<evidence type="ECO:0000256" key="2">
    <source>
        <dbReference type="ARBA" id="ARBA00023315"/>
    </source>
</evidence>
<dbReference type="Proteomes" id="UP000482960">
    <property type="component" value="Unassembled WGS sequence"/>
</dbReference>
<dbReference type="PROSITE" id="PS51186">
    <property type="entry name" value="GNAT"/>
    <property type="match status" value="1"/>
</dbReference>
<proteinExistence type="predicted"/>
<dbReference type="PANTHER" id="PTHR43877">
    <property type="entry name" value="AMINOALKYLPHOSPHONATE N-ACETYLTRANSFERASE-RELATED-RELATED"/>
    <property type="match status" value="1"/>
</dbReference>
<dbReference type="RefSeq" id="WP_173078779.1">
    <property type="nucleotide sequence ID" value="NZ_BAABJB010000004.1"/>
</dbReference>